<protein>
    <submittedName>
        <fullName evidence="3">DUF2177 family protein</fullName>
    </submittedName>
</protein>
<dbReference type="Proteomes" id="UP000754710">
    <property type="component" value="Unassembled WGS sequence"/>
</dbReference>
<gene>
    <name evidence="3" type="ORF">K1X13_08475</name>
</gene>
<reference evidence="3 4" key="1">
    <citation type="submission" date="2021-08" db="EMBL/GenBank/DDBJ databases">
        <title>Nocardioides bacterium WL0053 sp. nov., isolated from the sediment.</title>
        <authorList>
            <person name="Wang L."/>
            <person name="Zhang D."/>
            <person name="Zhang A."/>
        </authorList>
    </citation>
    <scope>NUCLEOTIDE SEQUENCE [LARGE SCALE GENOMIC DNA]</scope>
    <source>
        <strain evidence="3 4">WL0053</strain>
    </source>
</reference>
<feature type="transmembrane region" description="Helical" evidence="2">
    <location>
        <begin position="9"/>
        <end position="31"/>
    </location>
</feature>
<feature type="transmembrane region" description="Helical" evidence="2">
    <location>
        <begin position="117"/>
        <end position="135"/>
    </location>
</feature>
<evidence type="ECO:0000256" key="1">
    <source>
        <dbReference type="SAM" id="MobiDB-lite"/>
    </source>
</evidence>
<keyword evidence="2" id="KW-0472">Membrane</keyword>
<dbReference type="InterPro" id="IPR018687">
    <property type="entry name" value="DUF2177_membr"/>
</dbReference>
<sequence>MAGPLRTRLLAFGVAAVLLTLLDLVWLGYIAADLYRRELGVLLADPPRPGAAVAFYLLFVAGLVHFVVLPALARGGGGVRRAVGSGAFFGLVAYATWDLTNLAVLDGFPASLVPVDLAWGAALAASVSGLTTLVVRRLERPPREAARPARESAADVWFDLRFRDLDAFGHVYHAEYLTFLDEARTGWFRRVLELDDPGSYVVARVEIDYRSSLALDDEGVTVRHAVERTGRTSLTLRETMLARGGRTVAQARVVVVLRDRATGEPRALTEQERERCASHAVAGTA</sequence>
<feature type="region of interest" description="Disordered" evidence="1">
    <location>
        <begin position="265"/>
        <end position="285"/>
    </location>
</feature>
<evidence type="ECO:0000313" key="4">
    <source>
        <dbReference type="Proteomes" id="UP000754710"/>
    </source>
</evidence>
<comment type="caution">
    <text evidence="3">The sequence shown here is derived from an EMBL/GenBank/DDBJ whole genome shotgun (WGS) entry which is preliminary data.</text>
</comment>
<feature type="transmembrane region" description="Helical" evidence="2">
    <location>
        <begin position="51"/>
        <end position="72"/>
    </location>
</feature>
<dbReference type="Pfam" id="PF13279">
    <property type="entry name" value="4HBT_2"/>
    <property type="match status" value="1"/>
</dbReference>
<dbReference type="EMBL" id="JAIEZQ010000002">
    <property type="protein sequence ID" value="MBY9074853.1"/>
    <property type="molecule type" value="Genomic_DNA"/>
</dbReference>
<feature type="compositionally biased region" description="Basic and acidic residues" evidence="1">
    <location>
        <begin position="265"/>
        <end position="277"/>
    </location>
</feature>
<dbReference type="Gene3D" id="3.10.129.10">
    <property type="entry name" value="Hotdog Thioesterase"/>
    <property type="match status" value="1"/>
</dbReference>
<keyword evidence="2" id="KW-0812">Transmembrane</keyword>
<dbReference type="RefSeq" id="WP_221024670.1">
    <property type="nucleotide sequence ID" value="NZ_JAIEZQ010000002.1"/>
</dbReference>
<evidence type="ECO:0000313" key="3">
    <source>
        <dbReference type="EMBL" id="MBY9074853.1"/>
    </source>
</evidence>
<proteinExistence type="predicted"/>
<accession>A0ABS7RII4</accession>
<organism evidence="3 4">
    <name type="scientific">Nocardioides jiangsuensis</name>
    <dbReference type="NCBI Taxonomy" id="2866161"/>
    <lineage>
        <taxon>Bacteria</taxon>
        <taxon>Bacillati</taxon>
        <taxon>Actinomycetota</taxon>
        <taxon>Actinomycetes</taxon>
        <taxon>Propionibacteriales</taxon>
        <taxon>Nocardioidaceae</taxon>
        <taxon>Nocardioides</taxon>
    </lineage>
</organism>
<keyword evidence="4" id="KW-1185">Reference proteome</keyword>
<evidence type="ECO:0000256" key="2">
    <source>
        <dbReference type="SAM" id="Phobius"/>
    </source>
</evidence>
<feature type="transmembrane region" description="Helical" evidence="2">
    <location>
        <begin position="79"/>
        <end position="97"/>
    </location>
</feature>
<dbReference type="Pfam" id="PF09945">
    <property type="entry name" value="DUF2177"/>
    <property type="match status" value="1"/>
</dbReference>
<keyword evidence="2" id="KW-1133">Transmembrane helix</keyword>
<name>A0ABS7RII4_9ACTN</name>
<dbReference type="CDD" id="cd00586">
    <property type="entry name" value="4HBT"/>
    <property type="match status" value="1"/>
</dbReference>
<dbReference type="SUPFAM" id="SSF54637">
    <property type="entry name" value="Thioesterase/thiol ester dehydrase-isomerase"/>
    <property type="match status" value="1"/>
</dbReference>
<dbReference type="InterPro" id="IPR029069">
    <property type="entry name" value="HotDog_dom_sf"/>
</dbReference>